<protein>
    <recommendedName>
        <fullName evidence="3">DgsA anti-repressor MtfA</fullName>
    </recommendedName>
</protein>
<dbReference type="RefSeq" id="WP_073573285.1">
    <property type="nucleotide sequence ID" value="NZ_FRXN01000006.1"/>
</dbReference>
<dbReference type="STRING" id="1073327.SAMN04488108_3682"/>
<reference evidence="2" key="1">
    <citation type="submission" date="2016-12" db="EMBL/GenBank/DDBJ databases">
        <authorList>
            <person name="Varghese N."/>
            <person name="Submissions S."/>
        </authorList>
    </citation>
    <scope>NUCLEOTIDE SEQUENCE [LARGE SCALE GENOMIC DNA]</scope>
    <source>
        <strain evidence="2">DSM 25035</strain>
    </source>
</reference>
<dbReference type="PANTHER" id="PTHR30164:SF2">
    <property type="entry name" value="PROTEIN MTFA"/>
    <property type="match status" value="1"/>
</dbReference>
<evidence type="ECO:0000313" key="1">
    <source>
        <dbReference type="EMBL" id="SHO64829.1"/>
    </source>
</evidence>
<gene>
    <name evidence="1" type="ORF">SAMN04488108_3682</name>
</gene>
<dbReference type="EMBL" id="FRXN01000006">
    <property type="protein sequence ID" value="SHO64829.1"/>
    <property type="molecule type" value="Genomic_DNA"/>
</dbReference>
<dbReference type="Gene3D" id="3.40.390.10">
    <property type="entry name" value="Collagenase (Catalytic Domain)"/>
    <property type="match status" value="1"/>
</dbReference>
<evidence type="ECO:0000313" key="2">
    <source>
        <dbReference type="Proteomes" id="UP000184609"/>
    </source>
</evidence>
<dbReference type="InterPro" id="IPR042252">
    <property type="entry name" value="MtfA_N"/>
</dbReference>
<dbReference type="SUPFAM" id="SSF55486">
    <property type="entry name" value="Metalloproteases ('zincins'), catalytic domain"/>
    <property type="match status" value="1"/>
</dbReference>
<organism evidence="1 2">
    <name type="scientific">Algoriphagus zhangzhouensis</name>
    <dbReference type="NCBI Taxonomy" id="1073327"/>
    <lineage>
        <taxon>Bacteria</taxon>
        <taxon>Pseudomonadati</taxon>
        <taxon>Bacteroidota</taxon>
        <taxon>Cytophagia</taxon>
        <taxon>Cytophagales</taxon>
        <taxon>Cyclobacteriaceae</taxon>
        <taxon>Algoriphagus</taxon>
    </lineage>
</organism>
<accession>A0A1M7ZJ50</accession>
<dbReference type="GO" id="GO:0005829">
    <property type="term" value="C:cytosol"/>
    <property type="evidence" value="ECO:0007669"/>
    <property type="project" value="TreeGrafter"/>
</dbReference>
<proteinExistence type="predicted"/>
<dbReference type="Gene3D" id="1.10.472.150">
    <property type="entry name" value="Glucose-regulated metallo-peptidase M90, N-terminal domain"/>
    <property type="match status" value="1"/>
</dbReference>
<evidence type="ECO:0008006" key="3">
    <source>
        <dbReference type="Google" id="ProtNLM"/>
    </source>
</evidence>
<dbReference type="InterPro" id="IPR010384">
    <property type="entry name" value="MtfA_fam"/>
</dbReference>
<dbReference type="CDD" id="cd20170">
    <property type="entry name" value="Peptidase_M90-like"/>
    <property type="match status" value="1"/>
</dbReference>
<dbReference type="InterPro" id="IPR024079">
    <property type="entry name" value="MetalloPept_cat_dom_sf"/>
</dbReference>
<dbReference type="GO" id="GO:0004177">
    <property type="term" value="F:aminopeptidase activity"/>
    <property type="evidence" value="ECO:0007669"/>
    <property type="project" value="TreeGrafter"/>
</dbReference>
<dbReference type="PANTHER" id="PTHR30164">
    <property type="entry name" value="MTFA PEPTIDASE"/>
    <property type="match status" value="1"/>
</dbReference>
<dbReference type="AlphaFoldDB" id="A0A1M7ZJ50"/>
<name>A0A1M7ZJ50_9BACT</name>
<dbReference type="Pfam" id="PF06167">
    <property type="entry name" value="Peptidase_M90"/>
    <property type="match status" value="1"/>
</dbReference>
<sequence>MFLEASYLQLIGEAFEGLYFLLFHYRLKPSDIQLLEKHFPYYSTLKPQHQREFRKKLEMIVSQKKFIPRGGMKEVSMEMKLMIGASIVQVTFGFWKVFLSHFKKILIYPDTYYSTISKQYHRGEVNPRFGMIVLSWSCFVDGFVDNQDGVNLGVHEVAHALKLENQIHYNQESNFLHPGIWRDFLKHSELEKEQIRIGTDDFFRERGSVDEDEFFAVALENFFERPEEFKLRKKELYHLLVQLLRQDPITLKSA</sequence>
<dbReference type="GO" id="GO:0008237">
    <property type="term" value="F:metallopeptidase activity"/>
    <property type="evidence" value="ECO:0007669"/>
    <property type="project" value="InterPro"/>
</dbReference>
<keyword evidence="2" id="KW-1185">Reference proteome</keyword>
<dbReference type="Proteomes" id="UP000184609">
    <property type="component" value="Unassembled WGS sequence"/>
</dbReference>